<reference evidence="2" key="1">
    <citation type="submission" date="2025-05" db="UniProtKB">
        <authorList>
            <consortium name="RefSeq"/>
        </authorList>
    </citation>
    <scope>NUCLEOTIDE SEQUENCE [LARGE SCALE GENOMIC DNA]</scope>
</reference>
<accession>A0ABM4BEA5</accession>
<dbReference type="RefSeq" id="XP_065647284.1">
    <property type="nucleotide sequence ID" value="XM_065791212.1"/>
</dbReference>
<sequence length="519" mass="57666">MFIQVLVLVLCLKESVSQVCDVGGEKYPIGSFINKCQRCNCNRDGSWKCDPQCPVESITCPAGQIITRVRKEVSSGCFCDKLTCVTDSNAVCDVRGEKYPTGQFINKCRKCNCNKDGSWKCDPQCPEEPITCPKGQTVTRVRTEVLKGCYCDKLTCVNNQNAVCDVRGEKFPAGPFIYKCRKCNCNRDGYWKCEPQCPEQSIICPAGQIVARNRTEVLSGCYCEKLTCVKNLNAECNVRGEKYSVGTFYNMCRRCICNRDGSWKCDPQCPEQSITCPAGQKITTVRTEVLSGCYCDKLTCVANSNAVCDVRGEKYPTGSFINKCRKCNCNGDGSWQCDPQCPVESINCPAGEIITRTRTEIFKGCFCDKLTCIKDPNRVCHVGVEQYPIGPFINKCRKCNCNKDGSWKCDPQCPVESITCSAGQIITRVNTEISSGCFCNKLACAAELKKECNVDGVIYSVGKFTSQCRNCICNSDGSWSCSSFCPEYSIRCEDNQVVKYIREEISGCFCDKPICVNIN</sequence>
<evidence type="ECO:0000256" key="1">
    <source>
        <dbReference type="SAM" id="SignalP"/>
    </source>
</evidence>
<name>A0ABM4BEA5_HYDVU</name>
<feature type="chain" id="PRO_5045079460" evidence="1">
    <location>
        <begin position="18"/>
        <end position="519"/>
    </location>
</feature>
<proteinExistence type="predicted"/>
<evidence type="ECO:0000313" key="3">
    <source>
        <dbReference type="RefSeq" id="XP_065647284.1"/>
    </source>
</evidence>
<reference evidence="3" key="2">
    <citation type="submission" date="2025-08" db="UniProtKB">
        <authorList>
            <consortium name="RefSeq"/>
        </authorList>
    </citation>
    <scope>IDENTIFICATION</scope>
</reference>
<dbReference type="Proteomes" id="UP001652625">
    <property type="component" value="Chromosome 02"/>
</dbReference>
<dbReference type="GeneID" id="100213558"/>
<evidence type="ECO:0000313" key="2">
    <source>
        <dbReference type="Proteomes" id="UP001652625"/>
    </source>
</evidence>
<keyword evidence="2" id="KW-1185">Reference proteome</keyword>
<feature type="signal peptide" evidence="1">
    <location>
        <begin position="1"/>
        <end position="17"/>
    </location>
</feature>
<keyword evidence="1" id="KW-0732">Signal</keyword>
<gene>
    <name evidence="3" type="primary">LOC100213558</name>
</gene>
<organism evidence="2 3">
    <name type="scientific">Hydra vulgaris</name>
    <name type="common">Hydra</name>
    <name type="synonym">Hydra attenuata</name>
    <dbReference type="NCBI Taxonomy" id="6087"/>
    <lineage>
        <taxon>Eukaryota</taxon>
        <taxon>Metazoa</taxon>
        <taxon>Cnidaria</taxon>
        <taxon>Hydrozoa</taxon>
        <taxon>Hydroidolina</taxon>
        <taxon>Anthoathecata</taxon>
        <taxon>Aplanulata</taxon>
        <taxon>Hydridae</taxon>
        <taxon>Hydra</taxon>
    </lineage>
</organism>
<protein>
    <submittedName>
        <fullName evidence="3">SCO-spondin isoform X2</fullName>
    </submittedName>
</protein>